<gene>
    <name evidence="1" type="ORF">Cylst_5387</name>
</gene>
<reference evidence="1 2" key="1">
    <citation type="submission" date="2012-06" db="EMBL/GenBank/DDBJ databases">
        <title>Finished chromosome of genome of Cylindrospermum stagnale PCC 7417.</title>
        <authorList>
            <consortium name="US DOE Joint Genome Institute"/>
            <person name="Gugger M."/>
            <person name="Coursin T."/>
            <person name="Rippka R."/>
            <person name="Tandeau De Marsac N."/>
            <person name="Huntemann M."/>
            <person name="Wei C.-L."/>
            <person name="Han J."/>
            <person name="Detter J.C."/>
            <person name="Han C."/>
            <person name="Tapia R."/>
            <person name="Chen A."/>
            <person name="Kyrpides N."/>
            <person name="Mavromatis K."/>
            <person name="Markowitz V."/>
            <person name="Szeto E."/>
            <person name="Ivanova N."/>
            <person name="Pagani I."/>
            <person name="Pati A."/>
            <person name="Goodwin L."/>
            <person name="Nordberg H.P."/>
            <person name="Cantor M.N."/>
            <person name="Hua S.X."/>
            <person name="Woyke T."/>
            <person name="Kerfeld C.A."/>
        </authorList>
    </citation>
    <scope>NUCLEOTIDE SEQUENCE [LARGE SCALE GENOMIC DNA]</scope>
    <source>
        <strain evidence="1 2">PCC 7417</strain>
    </source>
</reference>
<keyword evidence="2" id="KW-1185">Reference proteome</keyword>
<dbReference type="Gene3D" id="2.170.15.10">
    <property type="entry name" value="Proaerolysin, chain A, domain 3"/>
    <property type="match status" value="1"/>
</dbReference>
<dbReference type="AlphaFoldDB" id="K9X5P2"/>
<dbReference type="HOGENOM" id="CLU_1213185_0_0_3"/>
<dbReference type="STRING" id="56107.Cylst_5387"/>
<protein>
    <submittedName>
        <fullName evidence="1">Uncharacterized protein</fullName>
    </submittedName>
</protein>
<dbReference type="OrthoDB" id="791171at2"/>
<dbReference type="KEGG" id="csg:Cylst_5387"/>
<dbReference type="Proteomes" id="UP000010475">
    <property type="component" value="Chromosome"/>
</dbReference>
<organism evidence="1 2">
    <name type="scientific">Cylindrospermum stagnale PCC 7417</name>
    <dbReference type="NCBI Taxonomy" id="56107"/>
    <lineage>
        <taxon>Bacteria</taxon>
        <taxon>Bacillati</taxon>
        <taxon>Cyanobacteriota</taxon>
        <taxon>Cyanophyceae</taxon>
        <taxon>Nostocales</taxon>
        <taxon>Nostocaceae</taxon>
        <taxon>Cylindrospermum</taxon>
    </lineage>
</organism>
<evidence type="ECO:0000313" key="2">
    <source>
        <dbReference type="Proteomes" id="UP000010475"/>
    </source>
</evidence>
<name>K9X5P2_9NOST</name>
<dbReference type="RefSeq" id="WP_015210644.1">
    <property type="nucleotide sequence ID" value="NC_019757.1"/>
</dbReference>
<sequence>MSLAPEYSELLDKLAQGCADQDWQSIAGPPAPTGINQFPLTPPPEVVSRRRLPDRILVEDKYEGQITNQEKLTNQCLIVMARYNNFLNATASPSTPFSRTYSITVGAEETTSFSLALELSMGVSIGGIGDLGATLTTTFAREIKLSTSTTITTTFSLAPPSGEISASWWQAEYVYLLRSQKVTTFYGETTTEEIEEQFYDRAETYIPTQYPPVSKSDGSLYILEPGHF</sequence>
<proteinExistence type="predicted"/>
<accession>K9X5P2</accession>
<evidence type="ECO:0000313" key="1">
    <source>
        <dbReference type="EMBL" id="AFZ27409.1"/>
    </source>
</evidence>
<dbReference type="EMBL" id="CP003642">
    <property type="protein sequence ID" value="AFZ27409.1"/>
    <property type="molecule type" value="Genomic_DNA"/>
</dbReference>